<organism evidence="3 4">
    <name type="scientific">Cnuella takakiae</name>
    <dbReference type="NCBI Taxonomy" id="1302690"/>
    <lineage>
        <taxon>Bacteria</taxon>
        <taxon>Pseudomonadati</taxon>
        <taxon>Bacteroidota</taxon>
        <taxon>Chitinophagia</taxon>
        <taxon>Chitinophagales</taxon>
        <taxon>Chitinophagaceae</taxon>
        <taxon>Cnuella</taxon>
    </lineage>
</organism>
<keyword evidence="4" id="KW-1185">Reference proteome</keyword>
<dbReference type="PROSITE" id="PS51352">
    <property type="entry name" value="THIOREDOXIN_2"/>
    <property type="match status" value="1"/>
</dbReference>
<evidence type="ECO:0000313" key="4">
    <source>
        <dbReference type="Proteomes" id="UP000184368"/>
    </source>
</evidence>
<keyword evidence="1" id="KW-0732">Signal</keyword>
<protein>
    <submittedName>
        <fullName evidence="3">AhpC/TSA family protein</fullName>
    </submittedName>
</protein>
<dbReference type="InterPro" id="IPR013766">
    <property type="entry name" value="Thioredoxin_domain"/>
</dbReference>
<reference evidence="3 4" key="1">
    <citation type="submission" date="2016-11" db="EMBL/GenBank/DDBJ databases">
        <authorList>
            <person name="Jaros S."/>
            <person name="Januszkiewicz K."/>
            <person name="Wedrychowicz H."/>
        </authorList>
    </citation>
    <scope>NUCLEOTIDE SEQUENCE [LARGE SCALE GENOMIC DNA]</scope>
    <source>
        <strain evidence="3 4">DSM 26897</strain>
    </source>
</reference>
<feature type="signal peptide" evidence="1">
    <location>
        <begin position="1"/>
        <end position="20"/>
    </location>
</feature>
<feature type="domain" description="Thioredoxin" evidence="2">
    <location>
        <begin position="21"/>
        <end position="160"/>
    </location>
</feature>
<evidence type="ECO:0000313" key="3">
    <source>
        <dbReference type="EMBL" id="SHE84670.1"/>
    </source>
</evidence>
<dbReference type="Proteomes" id="UP000184368">
    <property type="component" value="Unassembled WGS sequence"/>
</dbReference>
<gene>
    <name evidence="3" type="ORF">SAMN05444008_103140</name>
</gene>
<name>A0A1M4WTY1_9BACT</name>
<proteinExistence type="predicted"/>
<dbReference type="AlphaFoldDB" id="A0A1M4WTY1"/>
<accession>A0A1M4WTY1</accession>
<dbReference type="EMBL" id="FQUO01000003">
    <property type="protein sequence ID" value="SHE84670.1"/>
    <property type="molecule type" value="Genomic_DNA"/>
</dbReference>
<evidence type="ECO:0000259" key="2">
    <source>
        <dbReference type="PROSITE" id="PS51352"/>
    </source>
</evidence>
<feature type="chain" id="PRO_5009908172" evidence="1">
    <location>
        <begin position="21"/>
        <end position="160"/>
    </location>
</feature>
<dbReference type="Gene3D" id="3.40.30.10">
    <property type="entry name" value="Glutaredoxin"/>
    <property type="match status" value="1"/>
</dbReference>
<dbReference type="STRING" id="1302690.BUE76_06700"/>
<sequence>MMKSVCLVLCVLLFGLGATAQKSGSDYPLFQLWRTNGQVLTARDLPAKKPVVLIYFAPDCHHCTDLLNGVFKEMNSFKKATLLLATFKPASELRVFEQNYKTASFPNIITGTEGNTFKLRYHFKMQQTPFVALYNAAGKLVKTYDNQPKVQDILPGVRAL</sequence>
<evidence type="ECO:0000256" key="1">
    <source>
        <dbReference type="SAM" id="SignalP"/>
    </source>
</evidence>
<dbReference type="SUPFAM" id="SSF52833">
    <property type="entry name" value="Thioredoxin-like"/>
    <property type="match status" value="1"/>
</dbReference>
<dbReference type="InterPro" id="IPR036249">
    <property type="entry name" value="Thioredoxin-like_sf"/>
</dbReference>